<dbReference type="PROSITE" id="PS51625">
    <property type="entry name" value="SAM_MT_TRMB"/>
    <property type="match status" value="1"/>
</dbReference>
<comment type="pathway">
    <text evidence="7">tRNA modification; N(7)-methylguanine-tRNA biosynthesis.</text>
</comment>
<protein>
    <recommendedName>
        <fullName evidence="7">tRNA (guanine-N(7)-)-methyltransferase</fullName>
        <ecNumber evidence="7">2.1.1.33</ecNumber>
    </recommendedName>
    <alternativeName>
        <fullName evidence="7">tRNA (guanine(46)-N(7))-methyltransferase</fullName>
    </alternativeName>
    <alternativeName>
        <fullName evidence="7">tRNA(m7G46)-methyltransferase</fullName>
    </alternativeName>
</protein>
<comment type="similarity">
    <text evidence="7">Belongs to the class I-like SAM-binding methyltransferase superfamily. TrmB family.</text>
</comment>
<feature type="binding site" evidence="7">
    <location>
        <position position="124"/>
    </location>
    <ligand>
        <name>S-adenosyl-L-methionine</name>
        <dbReference type="ChEBI" id="CHEBI:59789"/>
    </ligand>
</feature>
<dbReference type="HAMAP" id="MF_01057">
    <property type="entry name" value="tRNA_methyltr_TrmB"/>
    <property type="match status" value="1"/>
</dbReference>
<dbReference type="Pfam" id="PF02390">
    <property type="entry name" value="Methyltransf_4"/>
    <property type="match status" value="1"/>
</dbReference>
<dbReference type="CDD" id="cd02440">
    <property type="entry name" value="AdoMet_MTases"/>
    <property type="match status" value="1"/>
</dbReference>
<dbReference type="GO" id="GO:0008176">
    <property type="term" value="F:tRNA (guanine(46)-N7)-methyltransferase activity"/>
    <property type="evidence" value="ECO:0007669"/>
    <property type="project" value="UniProtKB-UniRule"/>
</dbReference>
<dbReference type="PANTHER" id="PTHR23417:SF14">
    <property type="entry name" value="PENTACOTRIPEPTIDE-REPEAT REGION OF PRORP DOMAIN-CONTAINING PROTEIN"/>
    <property type="match status" value="1"/>
</dbReference>
<keyword evidence="3 7" id="KW-0489">Methyltransferase</keyword>
<reference evidence="9 10" key="1">
    <citation type="submission" date="2020-08" db="EMBL/GenBank/DDBJ databases">
        <title>Sequencing the genomes of 1000 actinobacteria strains.</title>
        <authorList>
            <person name="Klenk H.-P."/>
        </authorList>
    </citation>
    <scope>NUCLEOTIDE SEQUENCE [LARGE SCALE GENOMIC DNA]</scope>
    <source>
        <strain evidence="9 10">DSM 105369</strain>
    </source>
</reference>
<evidence type="ECO:0000256" key="6">
    <source>
        <dbReference type="ARBA" id="ARBA00022694"/>
    </source>
</evidence>
<keyword evidence="10" id="KW-1185">Reference proteome</keyword>
<feature type="region of interest" description="Disordered" evidence="8">
    <location>
        <begin position="1"/>
        <end position="21"/>
    </location>
</feature>
<dbReference type="InterPro" id="IPR029063">
    <property type="entry name" value="SAM-dependent_MTases_sf"/>
</dbReference>
<dbReference type="Gene3D" id="3.40.50.150">
    <property type="entry name" value="Vaccinia Virus protein VP39"/>
    <property type="match status" value="1"/>
</dbReference>
<evidence type="ECO:0000256" key="3">
    <source>
        <dbReference type="ARBA" id="ARBA00022603"/>
    </source>
</evidence>
<evidence type="ECO:0000256" key="4">
    <source>
        <dbReference type="ARBA" id="ARBA00022679"/>
    </source>
</evidence>
<evidence type="ECO:0000313" key="9">
    <source>
        <dbReference type="EMBL" id="MBB2891027.1"/>
    </source>
</evidence>
<evidence type="ECO:0000256" key="1">
    <source>
        <dbReference type="ARBA" id="ARBA00000142"/>
    </source>
</evidence>
<dbReference type="EC" id="2.1.1.33" evidence="7"/>
<evidence type="ECO:0000256" key="2">
    <source>
        <dbReference type="ARBA" id="ARBA00003015"/>
    </source>
</evidence>
<dbReference type="UniPathway" id="UPA00989"/>
<dbReference type="GO" id="GO:0043527">
    <property type="term" value="C:tRNA methyltransferase complex"/>
    <property type="evidence" value="ECO:0007669"/>
    <property type="project" value="TreeGrafter"/>
</dbReference>
<keyword evidence="6 7" id="KW-0819">tRNA processing</keyword>
<dbReference type="PANTHER" id="PTHR23417">
    <property type="entry name" value="3-DEOXY-D-MANNO-OCTULOSONIC-ACID TRANSFERASE/TRNA GUANINE-N 7 - -METHYLTRANSFERASE"/>
    <property type="match status" value="1"/>
</dbReference>
<evidence type="ECO:0000313" key="10">
    <source>
        <dbReference type="Proteomes" id="UP000559182"/>
    </source>
</evidence>
<sequence length="263" mass="28772">MSQPDPPVHLARTRSFTRRSGRMVERHHRALAEHGPHYLLDVPMVGEGTTVEPSFALNVAAAFGRSAPLVVEIGSGGGDCAVHAAGEHPDWNFLAIEVWVPGVAQTVAKAVHEGVDNVRLICADAAQALPSMLGPGSVREVWTFFPDPWPKLKHHKRRLVQPDFAGKIAELLEPEGNWRLATDWAGYAWQFRDVVEGCSGLTNPYAGRLADPGDIDVDPRGDHGGFAPRFEGRVQTRFERKGLAAGRVVRDVVGTRHVDSRHL</sequence>
<feature type="binding site" evidence="7">
    <location>
        <position position="97"/>
    </location>
    <ligand>
        <name>S-adenosyl-L-methionine</name>
        <dbReference type="ChEBI" id="CHEBI:59789"/>
    </ligand>
</feature>
<accession>A0A839N0Y1</accession>
<dbReference type="RefSeq" id="WP_343065741.1">
    <property type="nucleotide sequence ID" value="NZ_JACHVQ010000001.1"/>
</dbReference>
<dbReference type="SUPFAM" id="SSF53335">
    <property type="entry name" value="S-adenosyl-L-methionine-dependent methyltransferases"/>
    <property type="match status" value="1"/>
</dbReference>
<dbReference type="Proteomes" id="UP000559182">
    <property type="component" value="Unassembled WGS sequence"/>
</dbReference>
<feature type="binding site" evidence="7">
    <location>
        <position position="151"/>
    </location>
    <ligand>
        <name>substrate</name>
    </ligand>
</feature>
<feature type="binding site" evidence="7">
    <location>
        <begin position="236"/>
        <end position="239"/>
    </location>
    <ligand>
        <name>substrate</name>
    </ligand>
</feature>
<comment type="caution">
    <text evidence="7">Lacks conserved residue(s) required for the propagation of feature annotation.</text>
</comment>
<gene>
    <name evidence="7" type="primary">trmB</name>
    <name evidence="9" type="ORF">FHU39_001011</name>
</gene>
<dbReference type="InterPro" id="IPR003358">
    <property type="entry name" value="tRNA_(Gua-N-7)_MeTrfase_Trmb"/>
</dbReference>
<name>A0A839N0Y1_9MICO</name>
<keyword evidence="4 7" id="KW-0808">Transferase</keyword>
<proteinExistence type="inferred from homology"/>
<evidence type="ECO:0000256" key="7">
    <source>
        <dbReference type="HAMAP-Rule" id="MF_01057"/>
    </source>
</evidence>
<comment type="caution">
    <text evidence="9">The sequence shown here is derived from an EMBL/GenBank/DDBJ whole genome shotgun (WGS) entry which is preliminary data.</text>
</comment>
<keyword evidence="5 7" id="KW-0949">S-adenosyl-L-methionine</keyword>
<dbReference type="NCBIfam" id="TIGR00091">
    <property type="entry name" value="tRNA (guanosine(46)-N7)-methyltransferase TrmB"/>
    <property type="match status" value="1"/>
</dbReference>
<feature type="binding site" evidence="7">
    <location>
        <position position="147"/>
    </location>
    <ligand>
        <name>S-adenosyl-L-methionine</name>
        <dbReference type="ChEBI" id="CHEBI:59789"/>
    </ligand>
</feature>
<evidence type="ECO:0000256" key="5">
    <source>
        <dbReference type="ARBA" id="ARBA00022691"/>
    </source>
</evidence>
<feature type="compositionally biased region" description="Basic residues" evidence="8">
    <location>
        <begin position="11"/>
        <end position="21"/>
    </location>
</feature>
<feature type="binding site" evidence="7">
    <location>
        <position position="72"/>
    </location>
    <ligand>
        <name>S-adenosyl-L-methionine</name>
        <dbReference type="ChEBI" id="CHEBI:59789"/>
    </ligand>
</feature>
<evidence type="ECO:0000256" key="8">
    <source>
        <dbReference type="SAM" id="MobiDB-lite"/>
    </source>
</evidence>
<dbReference type="InterPro" id="IPR055361">
    <property type="entry name" value="tRNA_methyltr_TrmB_bact"/>
</dbReference>
<dbReference type="EMBL" id="JACHVQ010000001">
    <property type="protein sequence ID" value="MBB2891027.1"/>
    <property type="molecule type" value="Genomic_DNA"/>
</dbReference>
<organism evidence="9 10">
    <name type="scientific">Flexivirga oryzae</name>
    <dbReference type="NCBI Taxonomy" id="1794944"/>
    <lineage>
        <taxon>Bacteria</taxon>
        <taxon>Bacillati</taxon>
        <taxon>Actinomycetota</taxon>
        <taxon>Actinomycetes</taxon>
        <taxon>Micrococcales</taxon>
        <taxon>Dermacoccaceae</taxon>
        <taxon>Flexivirga</taxon>
    </lineage>
</organism>
<comment type="catalytic activity">
    <reaction evidence="1 7">
        <text>guanosine(46) in tRNA + S-adenosyl-L-methionine = N(7)-methylguanosine(46) in tRNA + S-adenosyl-L-homocysteine</text>
        <dbReference type="Rhea" id="RHEA:42708"/>
        <dbReference type="Rhea" id="RHEA-COMP:10188"/>
        <dbReference type="Rhea" id="RHEA-COMP:10189"/>
        <dbReference type="ChEBI" id="CHEBI:57856"/>
        <dbReference type="ChEBI" id="CHEBI:59789"/>
        <dbReference type="ChEBI" id="CHEBI:74269"/>
        <dbReference type="ChEBI" id="CHEBI:74480"/>
        <dbReference type="EC" id="2.1.1.33"/>
    </reaction>
</comment>
<feature type="binding site" evidence="7">
    <location>
        <position position="183"/>
    </location>
    <ligand>
        <name>substrate</name>
    </ligand>
</feature>
<dbReference type="AlphaFoldDB" id="A0A839N0Y1"/>
<comment type="function">
    <text evidence="2 7">Catalyzes the formation of N(7)-methylguanine at position 46 (m7G46) in tRNA.</text>
</comment>